<reference evidence="18" key="1">
    <citation type="submission" date="2016-04" db="UniProtKB">
        <authorList>
            <consortium name="WormBaseParasite"/>
        </authorList>
    </citation>
    <scope>IDENTIFICATION</scope>
</reference>
<dbReference type="InterPro" id="IPR036116">
    <property type="entry name" value="FN3_sf"/>
</dbReference>
<dbReference type="InterPro" id="IPR000494">
    <property type="entry name" value="Rcpt_L-dom"/>
</dbReference>
<comment type="catalytic activity">
    <reaction evidence="14">
        <text>L-tyrosyl-[protein] + ATP = O-phospho-L-tyrosyl-[protein] + ADP + H(+)</text>
        <dbReference type="Rhea" id="RHEA:10596"/>
        <dbReference type="Rhea" id="RHEA-COMP:10136"/>
        <dbReference type="Rhea" id="RHEA-COMP:20101"/>
        <dbReference type="ChEBI" id="CHEBI:15378"/>
        <dbReference type="ChEBI" id="CHEBI:30616"/>
        <dbReference type="ChEBI" id="CHEBI:46858"/>
        <dbReference type="ChEBI" id="CHEBI:61978"/>
        <dbReference type="ChEBI" id="CHEBI:456216"/>
        <dbReference type="EC" id="2.7.10.1"/>
    </reaction>
</comment>
<keyword evidence="13" id="KW-0325">Glycoprotein</keyword>
<keyword evidence="9 16" id="KW-1133">Transmembrane helix</keyword>
<dbReference type="GO" id="GO:0005005">
    <property type="term" value="F:transmembrane-ephrin receptor activity"/>
    <property type="evidence" value="ECO:0007669"/>
    <property type="project" value="TreeGrafter"/>
</dbReference>
<evidence type="ECO:0000256" key="15">
    <source>
        <dbReference type="SAM" id="MobiDB-lite"/>
    </source>
</evidence>
<keyword evidence="4" id="KW-0808">Transferase</keyword>
<evidence type="ECO:0000256" key="9">
    <source>
        <dbReference type="ARBA" id="ARBA00022989"/>
    </source>
</evidence>
<evidence type="ECO:0000259" key="17">
    <source>
        <dbReference type="SMART" id="SM00219"/>
    </source>
</evidence>
<evidence type="ECO:0000256" key="7">
    <source>
        <dbReference type="ARBA" id="ARBA00022777"/>
    </source>
</evidence>
<feature type="region of interest" description="Disordered" evidence="15">
    <location>
        <begin position="895"/>
        <end position="935"/>
    </location>
</feature>
<protein>
    <recommendedName>
        <fullName evidence="2">receptor protein-tyrosine kinase</fullName>
        <ecNumber evidence="2">2.7.10.1</ecNumber>
    </recommendedName>
</protein>
<keyword evidence="8" id="KW-0067">ATP-binding</keyword>
<dbReference type="Pfam" id="PF00757">
    <property type="entry name" value="Furin-like"/>
    <property type="match status" value="1"/>
</dbReference>
<dbReference type="SUPFAM" id="SSF57184">
    <property type="entry name" value="Growth factor receptor domain"/>
    <property type="match status" value="1"/>
</dbReference>
<dbReference type="PANTHER" id="PTHR46877">
    <property type="entry name" value="EPH RECEPTOR A5"/>
    <property type="match status" value="1"/>
</dbReference>
<dbReference type="WBParaSite" id="HDID_0000962001-mRNA-1">
    <property type="protein sequence ID" value="HDID_0000962001-mRNA-1"/>
    <property type="gene ID" value="HDID_0000962001"/>
</dbReference>
<dbReference type="InterPro" id="IPR006212">
    <property type="entry name" value="Furin_repeat"/>
</dbReference>
<dbReference type="SUPFAM" id="SSF52058">
    <property type="entry name" value="L domain-like"/>
    <property type="match status" value="2"/>
</dbReference>
<keyword evidence="7" id="KW-0418">Kinase</keyword>
<comment type="subcellular location">
    <subcellularLocation>
        <location evidence="1">Membrane</location>
        <topology evidence="1">Single-pass type I membrane protein</topology>
    </subcellularLocation>
</comment>
<dbReference type="STRING" id="6216.A0A158QFW7"/>
<feature type="compositionally biased region" description="Low complexity" evidence="15">
    <location>
        <begin position="911"/>
        <end position="932"/>
    </location>
</feature>
<dbReference type="CDD" id="cd00064">
    <property type="entry name" value="FU"/>
    <property type="match status" value="1"/>
</dbReference>
<keyword evidence="10 16" id="KW-0472">Membrane</keyword>
<dbReference type="SUPFAM" id="SSF49265">
    <property type="entry name" value="Fibronectin type III"/>
    <property type="match status" value="2"/>
</dbReference>
<keyword evidence="5 16" id="KW-0812">Transmembrane</keyword>
<dbReference type="GO" id="GO:0005524">
    <property type="term" value="F:ATP binding"/>
    <property type="evidence" value="ECO:0007669"/>
    <property type="project" value="UniProtKB-KW"/>
</dbReference>
<dbReference type="InterPro" id="IPR013783">
    <property type="entry name" value="Ig-like_fold"/>
</dbReference>
<evidence type="ECO:0000256" key="4">
    <source>
        <dbReference type="ARBA" id="ARBA00022679"/>
    </source>
</evidence>
<dbReference type="EC" id="2.7.10.1" evidence="2"/>
<sequence length="1373" mass="150016">LPSLRVIQRGGVRIDINPNLCYVRTVNWSYILGNQTSAAAPIRLFTNRLICPDTCQPECATPTTEPRGLSADSKSKPNKKEAIHCWSSSHCQSICSPKCTNLGLACRMDDPYTCCHDECLAGCYGPGSDSCVACKGARYRGVCVTHCPPGTYLYHGRRCITAEECLNMTSIIRQPLSGVVVGANSVSGANTVASNGSDVKNAPVPGIKKSDGGNSGNTDVNDTSVGTATSPLSGNNNVNGSTPIMRPYSIHQGRCVQECPAGHERNEVSGECVYCGDKCRRFRCVSMLISSLKSLSKLKDCYSVNDLYIGIHEGDPTLIQEQLDEAFSGLREVEVIRIVRATALTSLNFLRHISRINPSRASPNVTVIEIRQNDNLVELWPPPEKGGTGVQVVSEGLVYFILNRYLCPQKITDLVKTGALRLPGNRDFRSEELELAEATNGKMGFCESNQISLELTNVYSSSAVIQWPRFFEKTPGGGGQSASTLVLIFYQATWKMIPSMCNASVIEDVNGGGVAFCSKTLTSLQPATRYAVYVESKTLFSQRGAISNIIYFNTTPSNPSYPRLEKLQAMNSSCIHVKWSPPQFSNGPLAVYLLWYRMIRIDPGSYFYRDFCFMTPDWLSSSLNPSHYIRTSRLTGIYWSYAKMQQGFCPKSQCCNPTSHKDLWTIDDRDESLPVVFGNRLTRILRDNEVGLFVVNAENTVSHSGKTILTNTLSYLRSFSQYVVELQACQKPADDSAYPWAEIMKPDSPIEIEMTDEWRAYLKRYCSEKVFKTQRTLPAVGVDNVDNSAISSIQESADTVLVLWSEPPNPNGVILYYVLRYRRAEQLSSAHEMADSNAAISQNKSETEEPSTKMDSGASGWSTLCVSRASWQAVSLPTNIAGKTLKEKEILLSASGTETGSNQSSRSVVTPPNLNSSSAAAPADTAAANISSPNLPPKQNANTIITATAICASVLAVLLALIIACIVHRIRKKRLMDSEWNSPNPEYWHVYEVDDWEMQLEDIDTLNFRHPLGKGNFGMVYRGLVKTLRTPAHCFYTDPNSIAAAIKTLSSTSTVFDRRDFITEACYMKQFQSFHIVRLFGIVSKCTPSSVVAVAARTFRSAGAAGSGSGSGGAVAASTGINNSGTTTAASASASGFPQTKFHFSLCQLFSGSGGGGFCHRQNRRPNRQAVPVPVKKKPLAHMGEETTSTTLYGNGDSSLNRSLKSNSNIDTEMRYIVVDLVYTSKSIDEHSDGYVSNDPRQSLMLYCWSYRPAQRPSFLNLLYLLAPRFADADFRQASYFYVGDTLTQQPPPYQEFEKSISDSSAAAAAAVNAEFADLPTLIKTVLGPPHGVGGSGGSNSLSEDFPQLTSTNPGTDTISTSHFYSSSLQLAK</sequence>
<dbReference type="SUPFAM" id="SSF56112">
    <property type="entry name" value="Protein kinase-like (PK-like)"/>
    <property type="match status" value="1"/>
</dbReference>
<dbReference type="InterPro" id="IPR001245">
    <property type="entry name" value="Ser-Thr/Tyr_kinase_cat_dom"/>
</dbReference>
<dbReference type="Gene3D" id="3.30.200.20">
    <property type="entry name" value="Phosphorylase Kinase, domain 1"/>
    <property type="match status" value="1"/>
</dbReference>
<proteinExistence type="predicted"/>
<dbReference type="InterPro" id="IPR009030">
    <property type="entry name" value="Growth_fac_rcpt_cys_sf"/>
</dbReference>
<evidence type="ECO:0000256" key="8">
    <source>
        <dbReference type="ARBA" id="ARBA00022840"/>
    </source>
</evidence>
<feature type="transmembrane region" description="Helical" evidence="16">
    <location>
        <begin position="944"/>
        <end position="967"/>
    </location>
</feature>
<dbReference type="GO" id="GO:0030425">
    <property type="term" value="C:dendrite"/>
    <property type="evidence" value="ECO:0007669"/>
    <property type="project" value="TreeGrafter"/>
</dbReference>
<evidence type="ECO:0000256" key="12">
    <source>
        <dbReference type="ARBA" id="ARBA00023170"/>
    </source>
</evidence>
<accession>A0A158QFW7</accession>
<evidence type="ECO:0000313" key="18">
    <source>
        <dbReference type="WBParaSite" id="HDID_0000962001-mRNA-1"/>
    </source>
</evidence>
<feature type="domain" description="Tyrosine-protein kinase catalytic" evidence="17">
    <location>
        <begin position="1006"/>
        <end position="1266"/>
    </location>
</feature>
<dbReference type="GO" id="GO:0007411">
    <property type="term" value="P:axon guidance"/>
    <property type="evidence" value="ECO:0007669"/>
    <property type="project" value="TreeGrafter"/>
</dbReference>
<feature type="region of interest" description="Disordered" evidence="15">
    <location>
        <begin position="833"/>
        <end position="857"/>
    </location>
</feature>
<evidence type="ECO:0000256" key="3">
    <source>
        <dbReference type="ARBA" id="ARBA00022553"/>
    </source>
</evidence>
<dbReference type="PANTHER" id="PTHR46877:SF14">
    <property type="entry name" value="RECEPTOR PROTEIN-TYROSINE KINASE"/>
    <property type="match status" value="1"/>
</dbReference>
<dbReference type="Pfam" id="PF07714">
    <property type="entry name" value="PK_Tyr_Ser-Thr"/>
    <property type="match status" value="1"/>
</dbReference>
<evidence type="ECO:0000256" key="16">
    <source>
        <dbReference type="SAM" id="Phobius"/>
    </source>
</evidence>
<evidence type="ECO:0000256" key="14">
    <source>
        <dbReference type="ARBA" id="ARBA00051243"/>
    </source>
</evidence>
<dbReference type="Pfam" id="PF01030">
    <property type="entry name" value="Recep_L_domain"/>
    <property type="match status" value="1"/>
</dbReference>
<feature type="compositionally biased region" description="Polar residues" evidence="15">
    <location>
        <begin position="216"/>
        <end position="241"/>
    </location>
</feature>
<keyword evidence="3" id="KW-0597">Phosphoprotein</keyword>
<evidence type="ECO:0000256" key="13">
    <source>
        <dbReference type="ARBA" id="ARBA00023180"/>
    </source>
</evidence>
<dbReference type="SMART" id="SM00261">
    <property type="entry name" value="FU"/>
    <property type="match status" value="1"/>
</dbReference>
<evidence type="ECO:0000256" key="10">
    <source>
        <dbReference type="ARBA" id="ARBA00023136"/>
    </source>
</evidence>
<evidence type="ECO:0000256" key="1">
    <source>
        <dbReference type="ARBA" id="ARBA00004479"/>
    </source>
</evidence>
<dbReference type="InterPro" id="IPR006211">
    <property type="entry name" value="Furin-like_Cys-rich_dom"/>
</dbReference>
<dbReference type="GO" id="GO:0005886">
    <property type="term" value="C:plasma membrane"/>
    <property type="evidence" value="ECO:0007669"/>
    <property type="project" value="TreeGrafter"/>
</dbReference>
<dbReference type="SMART" id="SM00219">
    <property type="entry name" value="TyrKc"/>
    <property type="match status" value="1"/>
</dbReference>
<keyword evidence="6" id="KW-0547">Nucleotide-binding</keyword>
<dbReference type="InterPro" id="IPR036941">
    <property type="entry name" value="Rcpt_L-dom_sf"/>
</dbReference>
<evidence type="ECO:0000256" key="6">
    <source>
        <dbReference type="ARBA" id="ARBA00022741"/>
    </source>
</evidence>
<keyword evidence="12" id="KW-0675">Receptor</keyword>
<dbReference type="InterPro" id="IPR011009">
    <property type="entry name" value="Kinase-like_dom_sf"/>
</dbReference>
<evidence type="ECO:0000256" key="2">
    <source>
        <dbReference type="ARBA" id="ARBA00011902"/>
    </source>
</evidence>
<dbReference type="Gene3D" id="3.80.20.20">
    <property type="entry name" value="Receptor L-domain"/>
    <property type="match status" value="2"/>
</dbReference>
<organism evidence="18">
    <name type="scientific">Hymenolepis diminuta</name>
    <name type="common">Rat tapeworm</name>
    <dbReference type="NCBI Taxonomy" id="6216"/>
    <lineage>
        <taxon>Eukaryota</taxon>
        <taxon>Metazoa</taxon>
        <taxon>Spiralia</taxon>
        <taxon>Lophotrochozoa</taxon>
        <taxon>Platyhelminthes</taxon>
        <taxon>Cestoda</taxon>
        <taxon>Eucestoda</taxon>
        <taxon>Cyclophyllidea</taxon>
        <taxon>Hymenolepididae</taxon>
        <taxon>Hymenolepis</taxon>
    </lineage>
</organism>
<name>A0A158QFW7_HYMDI</name>
<dbReference type="InterPro" id="IPR020635">
    <property type="entry name" value="Tyr_kinase_cat_dom"/>
</dbReference>
<dbReference type="Gene3D" id="2.60.40.10">
    <property type="entry name" value="Immunoglobulins"/>
    <property type="match status" value="3"/>
</dbReference>
<feature type="region of interest" description="Disordered" evidence="15">
    <location>
        <begin position="1334"/>
        <end position="1358"/>
    </location>
</feature>
<feature type="compositionally biased region" description="Polar residues" evidence="15">
    <location>
        <begin position="895"/>
        <end position="910"/>
    </location>
</feature>
<keyword evidence="11" id="KW-0829">Tyrosine-protein kinase</keyword>
<evidence type="ECO:0000256" key="11">
    <source>
        <dbReference type="ARBA" id="ARBA00023137"/>
    </source>
</evidence>
<evidence type="ECO:0000256" key="5">
    <source>
        <dbReference type="ARBA" id="ARBA00022692"/>
    </source>
</evidence>
<feature type="region of interest" description="Disordered" evidence="15">
    <location>
        <begin position="197"/>
        <end position="241"/>
    </location>
</feature>
<feature type="compositionally biased region" description="Polar residues" evidence="15">
    <location>
        <begin position="1348"/>
        <end position="1358"/>
    </location>
</feature>
<dbReference type="Gene3D" id="2.10.220.10">
    <property type="entry name" value="Hormone Receptor, Insulin-like Growth Factor Receptor 1, Chain A, domain 2"/>
    <property type="match status" value="2"/>
</dbReference>
<dbReference type="InterPro" id="IPR050449">
    <property type="entry name" value="Ephrin_rcpt_TKs"/>
</dbReference>